<accession>A0A7Y4GXT3</accession>
<dbReference type="RefSeq" id="WP_171583126.1">
    <property type="nucleotide sequence ID" value="NZ_JAAVLX010000012.1"/>
</dbReference>
<comment type="caution">
    <text evidence="1">The sequence shown here is derived from an EMBL/GenBank/DDBJ whole genome shotgun (WGS) entry which is preliminary data.</text>
</comment>
<protein>
    <submittedName>
        <fullName evidence="1">Uncharacterized protein</fullName>
    </submittedName>
</protein>
<gene>
    <name evidence="1" type="ORF">HCN58_31085</name>
</gene>
<dbReference type="AlphaFoldDB" id="A0A7Y4GXT3"/>
<evidence type="ECO:0000313" key="1">
    <source>
        <dbReference type="EMBL" id="NOJ43941.1"/>
    </source>
</evidence>
<reference evidence="1 2" key="1">
    <citation type="submission" date="2020-03" db="EMBL/GenBank/DDBJ databases">
        <title>Bradyrhizobium diversity isolated from nodules of Indigofera sp.</title>
        <authorList>
            <person name="Klepa M."/>
            <person name="Helene L."/>
            <person name="Hungria M."/>
        </authorList>
    </citation>
    <scope>NUCLEOTIDE SEQUENCE [LARGE SCALE GENOMIC DNA]</scope>
    <source>
        <strain evidence="1 2">WSM 1791</strain>
    </source>
</reference>
<proteinExistence type="predicted"/>
<organism evidence="1 2">
    <name type="scientific">Bradyrhizobium australiense</name>
    <dbReference type="NCBI Taxonomy" id="2721161"/>
    <lineage>
        <taxon>Bacteria</taxon>
        <taxon>Pseudomonadati</taxon>
        <taxon>Pseudomonadota</taxon>
        <taxon>Alphaproteobacteria</taxon>
        <taxon>Hyphomicrobiales</taxon>
        <taxon>Nitrobacteraceae</taxon>
        <taxon>Bradyrhizobium</taxon>
    </lineage>
</organism>
<name>A0A7Y4GXT3_9BRAD</name>
<dbReference type="Proteomes" id="UP000544122">
    <property type="component" value="Unassembled WGS sequence"/>
</dbReference>
<keyword evidence="2" id="KW-1185">Reference proteome</keyword>
<sequence length="49" mass="5486">METFDPEIDGYSTLDFEIENLDSALQWGSGDAVVRPKIAKADKEVSYSF</sequence>
<dbReference type="EMBL" id="JAAVLX010000012">
    <property type="protein sequence ID" value="NOJ43941.1"/>
    <property type="molecule type" value="Genomic_DNA"/>
</dbReference>
<evidence type="ECO:0000313" key="2">
    <source>
        <dbReference type="Proteomes" id="UP000544122"/>
    </source>
</evidence>